<dbReference type="Pfam" id="PF01715">
    <property type="entry name" value="IPPT"/>
    <property type="match status" value="1"/>
</dbReference>
<evidence type="ECO:0000256" key="1">
    <source>
        <dbReference type="ARBA" id="ARBA00001946"/>
    </source>
</evidence>
<accession>Q1K4A8</accession>
<reference evidence="14" key="1">
    <citation type="submission" date="2006-05" db="EMBL/GenBank/DDBJ databases">
        <title>Annotation of the draft genome assembly of Desulfuromonas acetoxidans DSM 684.</title>
        <authorList>
            <consortium name="US DOE Joint Genome Institute (JGI-ORNL)"/>
            <person name="Larimer F."/>
            <person name="Land M."/>
            <person name="Hauser L."/>
        </authorList>
    </citation>
    <scope>NUCLEOTIDE SEQUENCE [LARGE SCALE GENOMIC DNA]</scope>
    <source>
        <strain evidence="14">DSM 684</strain>
    </source>
</reference>
<evidence type="ECO:0000256" key="12">
    <source>
        <dbReference type="RuleBase" id="RU003784"/>
    </source>
</evidence>
<comment type="function">
    <text evidence="2 10 12">Catalyzes the transfer of a dimethylallyl group onto the adenine at position 37 in tRNAs that read codons beginning with uridine, leading to the formation of N6-(dimethylallyl)adenosine (i(6)A).</text>
</comment>
<keyword evidence="8 10" id="KW-0460">Magnesium</keyword>
<dbReference type="InterPro" id="IPR039657">
    <property type="entry name" value="Dimethylallyltransferase"/>
</dbReference>
<evidence type="ECO:0000256" key="7">
    <source>
        <dbReference type="ARBA" id="ARBA00022840"/>
    </source>
</evidence>
<evidence type="ECO:0000313" key="15">
    <source>
        <dbReference type="Proteomes" id="UP000005695"/>
    </source>
</evidence>
<comment type="similarity">
    <text evidence="3 10 13">Belongs to the IPP transferase family.</text>
</comment>
<evidence type="ECO:0000256" key="3">
    <source>
        <dbReference type="ARBA" id="ARBA00005842"/>
    </source>
</evidence>
<evidence type="ECO:0000256" key="9">
    <source>
        <dbReference type="ARBA" id="ARBA00049563"/>
    </source>
</evidence>
<gene>
    <name evidence="10" type="primary">miaA</name>
    <name evidence="14" type="ORF">Dace_3061</name>
</gene>
<evidence type="ECO:0000256" key="2">
    <source>
        <dbReference type="ARBA" id="ARBA00003213"/>
    </source>
</evidence>
<evidence type="ECO:0000256" key="4">
    <source>
        <dbReference type="ARBA" id="ARBA00022679"/>
    </source>
</evidence>
<keyword evidence="6 10" id="KW-0547">Nucleotide-binding</keyword>
<feature type="site" description="Interaction with substrate tRNA" evidence="10">
    <location>
        <position position="145"/>
    </location>
</feature>
<name>Q1K4A8_DESA6</name>
<dbReference type="Gene3D" id="3.40.50.300">
    <property type="entry name" value="P-loop containing nucleotide triphosphate hydrolases"/>
    <property type="match status" value="1"/>
</dbReference>
<evidence type="ECO:0000256" key="5">
    <source>
        <dbReference type="ARBA" id="ARBA00022694"/>
    </source>
</evidence>
<feature type="region of interest" description="Interaction with substrate tRNA" evidence="10">
    <location>
        <begin position="57"/>
        <end position="60"/>
    </location>
</feature>
<dbReference type="GO" id="GO:0006400">
    <property type="term" value="P:tRNA modification"/>
    <property type="evidence" value="ECO:0007669"/>
    <property type="project" value="TreeGrafter"/>
</dbReference>
<feature type="binding site" evidence="10">
    <location>
        <begin position="34"/>
        <end position="39"/>
    </location>
    <ligand>
        <name>substrate</name>
    </ligand>
</feature>
<evidence type="ECO:0000256" key="10">
    <source>
        <dbReference type="HAMAP-Rule" id="MF_00185"/>
    </source>
</evidence>
<evidence type="ECO:0000256" key="8">
    <source>
        <dbReference type="ARBA" id="ARBA00022842"/>
    </source>
</evidence>
<dbReference type="PANTHER" id="PTHR11088:SF60">
    <property type="entry name" value="TRNA DIMETHYLALLYLTRANSFERASE"/>
    <property type="match status" value="1"/>
</dbReference>
<feature type="site" description="Interaction with substrate tRNA" evidence="10">
    <location>
        <position position="122"/>
    </location>
</feature>
<reference evidence="14" key="2">
    <citation type="submission" date="2006-05" db="EMBL/GenBank/DDBJ databases">
        <title>Sequencing of the draft genome and assembly of Desulfuromonas acetoxidans DSM 684.</title>
        <authorList>
            <consortium name="US DOE Joint Genome Institute (JGI-PGF)"/>
            <person name="Copeland A."/>
            <person name="Lucas S."/>
            <person name="Lapidus A."/>
            <person name="Barry K."/>
            <person name="Detter J.C."/>
            <person name="Glavina del Rio T."/>
            <person name="Hammon N."/>
            <person name="Israni S."/>
            <person name="Dalin E."/>
            <person name="Tice H."/>
            <person name="Bruce D."/>
            <person name="Pitluck S."/>
            <person name="Richardson P."/>
        </authorList>
    </citation>
    <scope>NUCLEOTIDE SEQUENCE [LARGE SCALE GENOMIC DNA]</scope>
    <source>
        <strain evidence="14">DSM 684</strain>
    </source>
</reference>
<organism evidence="14 15">
    <name type="scientific">Desulfuromonas acetoxidans (strain DSM 684 / 11070)</name>
    <dbReference type="NCBI Taxonomy" id="281689"/>
    <lineage>
        <taxon>Bacteria</taxon>
        <taxon>Pseudomonadati</taxon>
        <taxon>Thermodesulfobacteriota</taxon>
        <taxon>Desulfuromonadia</taxon>
        <taxon>Desulfuromonadales</taxon>
        <taxon>Desulfuromonadaceae</taxon>
        <taxon>Desulfuromonas</taxon>
    </lineage>
</organism>
<proteinExistence type="inferred from homology"/>
<evidence type="ECO:0000256" key="13">
    <source>
        <dbReference type="RuleBase" id="RU003785"/>
    </source>
</evidence>
<feature type="binding site" evidence="10">
    <location>
        <begin position="32"/>
        <end position="39"/>
    </location>
    <ligand>
        <name>ATP</name>
        <dbReference type="ChEBI" id="CHEBI:30616"/>
    </ligand>
</feature>
<protein>
    <recommendedName>
        <fullName evidence="10">tRNA dimethylallyltransferase</fullName>
        <ecNumber evidence="10">2.5.1.75</ecNumber>
    </recommendedName>
    <alternativeName>
        <fullName evidence="10">Dimethylallyl diphosphate:tRNA dimethylallyltransferase</fullName>
        <shortName evidence="10">DMAPP:tRNA dimethylallyltransferase</shortName>
        <shortName evidence="10">DMATase</shortName>
    </alternativeName>
    <alternativeName>
        <fullName evidence="10">Isopentenyl-diphosphate:tRNA isopentenyltransferase</fullName>
        <shortName evidence="10">IPP transferase</shortName>
        <shortName evidence="10">IPPT</shortName>
        <shortName evidence="10">IPTase</shortName>
    </alternativeName>
</protein>
<evidence type="ECO:0000313" key="14">
    <source>
        <dbReference type="EMBL" id="EAT17195.1"/>
    </source>
</evidence>
<dbReference type="AlphaFoldDB" id="Q1K4A8"/>
<dbReference type="EMBL" id="AAEW02000001">
    <property type="protein sequence ID" value="EAT17195.1"/>
    <property type="molecule type" value="Genomic_DNA"/>
</dbReference>
<dbReference type="SUPFAM" id="SSF52540">
    <property type="entry name" value="P-loop containing nucleoside triphosphate hydrolases"/>
    <property type="match status" value="1"/>
</dbReference>
<dbReference type="EC" id="2.5.1.75" evidence="10"/>
<comment type="catalytic activity">
    <reaction evidence="9 10 11">
        <text>adenosine(37) in tRNA + dimethylallyl diphosphate = N(6)-dimethylallyladenosine(37) in tRNA + diphosphate</text>
        <dbReference type="Rhea" id="RHEA:26482"/>
        <dbReference type="Rhea" id="RHEA-COMP:10162"/>
        <dbReference type="Rhea" id="RHEA-COMP:10375"/>
        <dbReference type="ChEBI" id="CHEBI:33019"/>
        <dbReference type="ChEBI" id="CHEBI:57623"/>
        <dbReference type="ChEBI" id="CHEBI:74411"/>
        <dbReference type="ChEBI" id="CHEBI:74415"/>
        <dbReference type="EC" id="2.5.1.75"/>
    </reaction>
</comment>
<dbReference type="Proteomes" id="UP000005695">
    <property type="component" value="Unassembled WGS sequence"/>
</dbReference>
<comment type="caution">
    <text evidence="14">The sequence shown here is derived from an EMBL/GenBank/DDBJ whole genome shotgun (WGS) entry which is preliminary data.</text>
</comment>
<dbReference type="PANTHER" id="PTHR11088">
    <property type="entry name" value="TRNA DIMETHYLALLYLTRANSFERASE"/>
    <property type="match status" value="1"/>
</dbReference>
<dbReference type="NCBIfam" id="TIGR00174">
    <property type="entry name" value="miaA"/>
    <property type="match status" value="1"/>
</dbReference>
<dbReference type="InterPro" id="IPR027417">
    <property type="entry name" value="P-loop_NTPase"/>
</dbReference>
<keyword evidence="15" id="KW-1185">Reference proteome</keyword>
<evidence type="ECO:0000256" key="11">
    <source>
        <dbReference type="RuleBase" id="RU003783"/>
    </source>
</evidence>
<dbReference type="InterPro" id="IPR018022">
    <property type="entry name" value="IPT"/>
</dbReference>
<keyword evidence="5 10" id="KW-0819">tRNA processing</keyword>
<keyword evidence="7 10" id="KW-0067">ATP-binding</keyword>
<keyword evidence="4 10" id="KW-0808">Transferase</keyword>
<comment type="caution">
    <text evidence="10">Lacks conserved residue(s) required for the propagation of feature annotation.</text>
</comment>
<comment type="cofactor">
    <cofactor evidence="1 10">
        <name>Mg(2+)</name>
        <dbReference type="ChEBI" id="CHEBI:18420"/>
    </cofactor>
</comment>
<comment type="subunit">
    <text evidence="10">Monomer.</text>
</comment>
<dbReference type="GO" id="GO:0005524">
    <property type="term" value="F:ATP binding"/>
    <property type="evidence" value="ECO:0007669"/>
    <property type="project" value="UniProtKB-UniRule"/>
</dbReference>
<sequence length="328" mass="37841">MSLFAKDSKEKNFILSDSFMTSSATNLVVLLGATATGKTRLAVEAARLLQAEIISADSRQVYRGMDLGTGKDLAEYEEIPYHLIDIVDPGYEFNVFEFQQRFCQAFETIEQRGHLPLLCGGTGLYLDAVLGDYRLAQVPHNDALRQELEPLDDEQLRDRLVQLAPNQHNDTDLQERERTIRAIEIASAPPAEPHPVLEKLQPLVFGLHWERSVIRKRITARLKQRLDEGMIDEVARLHEQGTAWETLEFYGLEYRFIAQHLQGKLNRNDMVQKLNSAIHKFAKRQETWFRRMEKRGCTIHWLQGDQQPLAQMMEIISRDNESPERDSR</sequence>
<evidence type="ECO:0000256" key="6">
    <source>
        <dbReference type="ARBA" id="ARBA00022741"/>
    </source>
</evidence>
<dbReference type="HAMAP" id="MF_00185">
    <property type="entry name" value="IPP_trans"/>
    <property type="match status" value="1"/>
</dbReference>
<dbReference type="GO" id="GO:0052381">
    <property type="term" value="F:tRNA dimethylallyltransferase activity"/>
    <property type="evidence" value="ECO:0007669"/>
    <property type="project" value="UniProtKB-UniRule"/>
</dbReference>